<evidence type="ECO:0000256" key="7">
    <source>
        <dbReference type="SAM" id="Phobius"/>
    </source>
</evidence>
<dbReference type="GO" id="GO:0030659">
    <property type="term" value="C:cytoplasmic vesicle membrane"/>
    <property type="evidence" value="ECO:0007669"/>
    <property type="project" value="TreeGrafter"/>
</dbReference>
<reference evidence="11" key="1">
    <citation type="submission" date="2017-02" db="UniProtKB">
        <authorList>
            <consortium name="WormBaseParasite"/>
        </authorList>
    </citation>
    <scope>IDENTIFICATION</scope>
</reference>
<dbReference type="InterPro" id="IPR003392">
    <property type="entry name" value="PTHD_SSD"/>
</dbReference>
<feature type="transmembrane region" description="Helical" evidence="7">
    <location>
        <begin position="351"/>
        <end position="368"/>
    </location>
</feature>
<comment type="similarity">
    <text evidence="2">Belongs to the patched family.</text>
</comment>
<dbReference type="InterPro" id="IPR000731">
    <property type="entry name" value="SSD"/>
</dbReference>
<keyword evidence="10" id="KW-1185">Reference proteome</keyword>
<dbReference type="GO" id="GO:0018996">
    <property type="term" value="P:molting cycle, collagen and cuticulin-based cuticle"/>
    <property type="evidence" value="ECO:0007669"/>
    <property type="project" value="TreeGrafter"/>
</dbReference>
<evidence type="ECO:0000259" key="8">
    <source>
        <dbReference type="PROSITE" id="PS50156"/>
    </source>
</evidence>
<keyword evidence="3 7" id="KW-0812">Transmembrane</keyword>
<dbReference type="Pfam" id="PF02460">
    <property type="entry name" value="Patched"/>
    <property type="match status" value="1"/>
</dbReference>
<reference evidence="9 10" key="2">
    <citation type="submission" date="2018-10" db="EMBL/GenBank/DDBJ databases">
        <authorList>
            <consortium name="Pathogen Informatics"/>
        </authorList>
    </citation>
    <scope>NUCLEOTIDE SEQUENCE [LARGE SCALE GENOMIC DNA]</scope>
</reference>
<proteinExistence type="inferred from homology"/>
<comment type="subcellular location">
    <subcellularLocation>
        <location evidence="1">Membrane</location>
        <topology evidence="1">Multi-pass membrane protein</topology>
    </subcellularLocation>
</comment>
<feature type="transmembrane region" description="Helical" evidence="7">
    <location>
        <begin position="461"/>
        <end position="484"/>
    </location>
</feature>
<dbReference type="SUPFAM" id="SSF82866">
    <property type="entry name" value="Multidrug efflux transporter AcrB transmembrane domain"/>
    <property type="match status" value="2"/>
</dbReference>
<dbReference type="PANTHER" id="PTHR10796">
    <property type="entry name" value="PATCHED-RELATED"/>
    <property type="match status" value="1"/>
</dbReference>
<sequence>MRKREAEDKPPKRLKLVIEEVGPSVAIASLTNFLGFMLGCIAPVPEIRIFCFTIAMSMLFDLLYQVATKSDHLSRHILFTIFAPVLILSGRCTKYKALSKENNLKKTLGKVIKVYSNFVSSSIGELFAAISLCICISLSIYSANLVQATMDGKMLLPPDSQSVEGIDIISETVRVWPDFLSINYVVRKPPDFSDPAQYRKFLGMIESLEQSKYAIGREGNMAWIFDYLRFMANPSISVYDIFWSPKVSPPDEETARKNGRQCLNAMLEPYNAWQGGVHYENDGNRTVIKEMLLMIGYKGTHSLKDKVRLVPMCRKEAKRFPEYDMVPFDTDAQMVDVILNVPHITKRTMEYIVVAFCITFILFSQNLATSIIATASVGFICCAIDSVAKISRVIGFMRLWGYQLDPLTMVAVIMTAGLGVDLTVHIAFHYLRVRRQKTVEDRMYLTFQNCGLSTLKLYKRLAGISTLLAMIPVLSCPVGIYVIIARAFVLVTIIGLTFGLFIVPATLGSLPQSLFGKNFFITKEKDEDVKNTNGAQNTSHTDNAYQLCIIDTSLFLVVTYPVYTNHSS</sequence>
<gene>
    <name evidence="9" type="ORF">EVEC_LOCUS8353</name>
</gene>
<dbReference type="WBParaSite" id="EVEC_0000890101-mRNA-1">
    <property type="protein sequence ID" value="EVEC_0000890101-mRNA-1"/>
    <property type="gene ID" value="EVEC_0000890101"/>
</dbReference>
<evidence type="ECO:0000313" key="11">
    <source>
        <dbReference type="WBParaSite" id="EVEC_0000890101-mRNA-1"/>
    </source>
</evidence>
<dbReference type="AlphaFoldDB" id="A0A0N4VE18"/>
<protein>
    <submittedName>
        <fullName evidence="11">SSD domain-containing protein</fullName>
    </submittedName>
</protein>
<dbReference type="EMBL" id="UXUI01009382">
    <property type="protein sequence ID" value="VDD93602.1"/>
    <property type="molecule type" value="Genomic_DNA"/>
</dbReference>
<dbReference type="OrthoDB" id="5875602at2759"/>
<feature type="transmembrane region" description="Helical" evidence="7">
    <location>
        <begin position="76"/>
        <end position="97"/>
    </location>
</feature>
<keyword evidence="4 7" id="KW-1133">Transmembrane helix</keyword>
<dbReference type="PROSITE" id="PS50156">
    <property type="entry name" value="SSD"/>
    <property type="match status" value="1"/>
</dbReference>
<feature type="transmembrane region" description="Helical" evidence="7">
    <location>
        <begin position="490"/>
        <end position="510"/>
    </location>
</feature>
<organism evidence="11">
    <name type="scientific">Enterobius vermicularis</name>
    <name type="common">Human pinworm</name>
    <dbReference type="NCBI Taxonomy" id="51028"/>
    <lineage>
        <taxon>Eukaryota</taxon>
        <taxon>Metazoa</taxon>
        <taxon>Ecdysozoa</taxon>
        <taxon>Nematoda</taxon>
        <taxon>Chromadorea</taxon>
        <taxon>Rhabditida</taxon>
        <taxon>Spirurina</taxon>
        <taxon>Oxyuridomorpha</taxon>
        <taxon>Oxyuroidea</taxon>
        <taxon>Oxyuridae</taxon>
        <taxon>Enterobius</taxon>
    </lineage>
</organism>
<feature type="transmembrane region" description="Helical" evidence="7">
    <location>
        <begin position="47"/>
        <end position="64"/>
    </location>
</feature>
<dbReference type="PANTHER" id="PTHR10796:SF189">
    <property type="entry name" value="SSD DOMAIN-CONTAINING PROTEIN"/>
    <property type="match status" value="1"/>
</dbReference>
<dbReference type="GO" id="GO:0005886">
    <property type="term" value="C:plasma membrane"/>
    <property type="evidence" value="ECO:0007669"/>
    <property type="project" value="TreeGrafter"/>
</dbReference>
<evidence type="ECO:0000256" key="5">
    <source>
        <dbReference type="ARBA" id="ARBA00023136"/>
    </source>
</evidence>
<dbReference type="Proteomes" id="UP000274131">
    <property type="component" value="Unassembled WGS sequence"/>
</dbReference>
<feature type="domain" description="SSD" evidence="8">
    <location>
        <begin position="1"/>
        <end position="75"/>
    </location>
</feature>
<evidence type="ECO:0000256" key="4">
    <source>
        <dbReference type="ARBA" id="ARBA00022989"/>
    </source>
</evidence>
<accession>A0A0N4VE18</accession>
<feature type="transmembrane region" description="Helical" evidence="7">
    <location>
        <begin position="126"/>
        <end position="146"/>
    </location>
</feature>
<feature type="transmembrane region" description="Helical" evidence="7">
    <location>
        <begin position="407"/>
        <end position="428"/>
    </location>
</feature>
<feature type="transmembrane region" description="Helical" evidence="7">
    <location>
        <begin position="21"/>
        <end position="41"/>
    </location>
</feature>
<evidence type="ECO:0000256" key="1">
    <source>
        <dbReference type="ARBA" id="ARBA00004141"/>
    </source>
</evidence>
<dbReference type="InterPro" id="IPR051697">
    <property type="entry name" value="Patched_domain-protein"/>
</dbReference>
<evidence type="ECO:0000256" key="3">
    <source>
        <dbReference type="ARBA" id="ARBA00022692"/>
    </source>
</evidence>
<evidence type="ECO:0000256" key="6">
    <source>
        <dbReference type="ARBA" id="ARBA00023180"/>
    </source>
</evidence>
<keyword evidence="6" id="KW-0325">Glycoprotein</keyword>
<dbReference type="Gene3D" id="1.20.1640.10">
    <property type="entry name" value="Multidrug efflux transporter AcrB transmembrane domain"/>
    <property type="match status" value="1"/>
</dbReference>
<name>A0A0N4VE18_ENTVE</name>
<evidence type="ECO:0000256" key="2">
    <source>
        <dbReference type="ARBA" id="ARBA00005585"/>
    </source>
</evidence>
<evidence type="ECO:0000313" key="9">
    <source>
        <dbReference type="EMBL" id="VDD93602.1"/>
    </source>
</evidence>
<keyword evidence="5 7" id="KW-0472">Membrane</keyword>
<evidence type="ECO:0000313" key="10">
    <source>
        <dbReference type="Proteomes" id="UP000274131"/>
    </source>
</evidence>
<dbReference type="GO" id="GO:0006897">
    <property type="term" value="P:endocytosis"/>
    <property type="evidence" value="ECO:0007669"/>
    <property type="project" value="TreeGrafter"/>
</dbReference>